<dbReference type="STRING" id="930129.SAMN05216352_1492"/>
<proteinExistence type="predicted"/>
<accession>A0A1G8SBN6</accession>
<dbReference type="PANTHER" id="PTHR37957">
    <property type="entry name" value="BLR7070 PROTEIN"/>
    <property type="match status" value="1"/>
</dbReference>
<reference evidence="2 3" key="1">
    <citation type="submission" date="2016-10" db="EMBL/GenBank/DDBJ databases">
        <authorList>
            <person name="de Groot N.N."/>
        </authorList>
    </citation>
    <scope>NUCLEOTIDE SEQUENCE [LARGE SCALE GENOMIC DNA]</scope>
    <source>
        <strain evidence="3">P4B,CCM 7963,CECT 7998,DSM 25260,IBRC-M 10614,KCTC 13821</strain>
    </source>
</reference>
<dbReference type="SUPFAM" id="SSF101898">
    <property type="entry name" value="NHL repeat"/>
    <property type="match status" value="1"/>
</dbReference>
<feature type="domain" description="Phytase-like" evidence="1">
    <location>
        <begin position="76"/>
        <end position="389"/>
    </location>
</feature>
<dbReference type="Proteomes" id="UP000199017">
    <property type="component" value="Unassembled WGS sequence"/>
</dbReference>
<dbReference type="RefSeq" id="WP_091588510.1">
    <property type="nucleotide sequence ID" value="NZ_FNDU01000049.1"/>
</dbReference>
<protein>
    <submittedName>
        <fullName evidence="2">Uncharacterized conserved protein</fullName>
    </submittedName>
</protein>
<dbReference type="EMBL" id="FNDU01000049">
    <property type="protein sequence ID" value="SDJ26155.1"/>
    <property type="molecule type" value="Genomic_DNA"/>
</dbReference>
<gene>
    <name evidence="2" type="ORF">SAMN05216352_1492</name>
</gene>
<evidence type="ECO:0000313" key="3">
    <source>
        <dbReference type="Proteomes" id="UP000199017"/>
    </source>
</evidence>
<dbReference type="OrthoDB" id="9803927at2"/>
<name>A0A1G8SBN6_9BACI</name>
<sequence>MNKFGKTVLAGMTALFITGQTVVTTSAHSGTNSSKEIQSAMQSENKKKELEARSIDHVRLIGSFNLSHEMTYKGTVVGGFSGITYNPHNNKWLIISDDRSDHNPARLYEAKINYNSRDFQTVNLVDVTYLKQADNTVYPNRNQFLSSTEGIVADPESIRFDPQNSSIWYTSEGDRSLGLNPFIRQAAPDGSFISELPLTETAIMDEQYKKGFRNNLALEGSAFSADGETYWTAMEGPLLQDDAIPTPKSGALSRITQYDREGNVLNEYAYPIDAIPEQPGEGKHADNGVTEILAVNDQELLVLERASVQSDDGNFNNYVRVYKINVNGATDISSMESIDKENITPLQKELVVNLNTLALDKVDNVEGMTWGKKLPNGNDTLVLVSDNNFNRSQITQIIAVEVIPEDK</sequence>
<dbReference type="Pfam" id="PF13449">
    <property type="entry name" value="Phytase-like"/>
    <property type="match status" value="1"/>
</dbReference>
<keyword evidence="3" id="KW-1185">Reference proteome</keyword>
<organism evidence="2 3">
    <name type="scientific">Alteribacillus bidgolensis</name>
    <dbReference type="NCBI Taxonomy" id="930129"/>
    <lineage>
        <taxon>Bacteria</taxon>
        <taxon>Bacillati</taxon>
        <taxon>Bacillota</taxon>
        <taxon>Bacilli</taxon>
        <taxon>Bacillales</taxon>
        <taxon>Bacillaceae</taxon>
        <taxon>Alteribacillus</taxon>
    </lineage>
</organism>
<dbReference type="InterPro" id="IPR027372">
    <property type="entry name" value="Phytase-like_dom"/>
</dbReference>
<evidence type="ECO:0000259" key="1">
    <source>
        <dbReference type="Pfam" id="PF13449"/>
    </source>
</evidence>
<evidence type="ECO:0000313" key="2">
    <source>
        <dbReference type="EMBL" id="SDJ26155.1"/>
    </source>
</evidence>
<dbReference type="PANTHER" id="PTHR37957:SF1">
    <property type="entry name" value="PHYTASE-LIKE DOMAIN-CONTAINING PROTEIN"/>
    <property type="match status" value="1"/>
</dbReference>
<dbReference type="AlphaFoldDB" id="A0A1G8SBN6"/>